<dbReference type="AlphaFoldDB" id="G7V6V1"/>
<protein>
    <submittedName>
        <fullName evidence="4">2-nitropropane dioxygenase NPD</fullName>
    </submittedName>
</protein>
<accession>G7V6V1</accession>
<sequence>MYCKDVNLMPELRLGKHKPRFPLVQGGMGVRISGPKLAGAVAKAGGVGTIATVGLAVTSPDYNGRNYFEANKKEIIKCLQQARKEAPEGVIAVNIMVALTDYEDQVRASCEGGADVIISGAGLPLNLSGITKDFPDVALVPIVSSLKAVRIIVKRWEKQYGRLPDGFVVETPLYAGGHLGVTKEDQVFSPEFSPERVLPEIKAYLEDELKVDIPIIAAGGVWDRRDMLRMFELGASGVQMGTRFTVAVEGDASEEYKDIILRAKDNEVVIIKSPVGIPGRVLLSPFIERYLKGDVESKPCFANCLHHCSYRNGEKTFCIAQALVDAVKSKFVCKFPLADKITPF</sequence>
<dbReference type="InterPro" id="IPR004136">
    <property type="entry name" value="NMO"/>
</dbReference>
<evidence type="ECO:0000256" key="2">
    <source>
        <dbReference type="ARBA" id="ARBA00022643"/>
    </source>
</evidence>
<evidence type="ECO:0000313" key="5">
    <source>
        <dbReference type="Proteomes" id="UP000005868"/>
    </source>
</evidence>
<dbReference type="Gene3D" id="3.20.20.70">
    <property type="entry name" value="Aldolase class I"/>
    <property type="match status" value="1"/>
</dbReference>
<dbReference type="Pfam" id="PF03060">
    <property type="entry name" value="NMO"/>
    <property type="match status" value="1"/>
</dbReference>
<dbReference type="GO" id="GO:0018580">
    <property type="term" value="F:nitronate monooxygenase activity"/>
    <property type="evidence" value="ECO:0007669"/>
    <property type="project" value="InterPro"/>
</dbReference>
<dbReference type="CDD" id="cd04730">
    <property type="entry name" value="NPD_like"/>
    <property type="match status" value="1"/>
</dbReference>
<reference evidence="5" key="1">
    <citation type="submission" date="2011-10" db="EMBL/GenBank/DDBJ databases">
        <title>The complete genome of chromosome of Thermovirga lienii DSM 17291.</title>
        <authorList>
            <consortium name="US DOE Joint Genome Institute (JGI-PGF)"/>
            <person name="Lucas S."/>
            <person name="Copeland A."/>
            <person name="Lapidus A."/>
            <person name="Glavina del Rio T."/>
            <person name="Dalin E."/>
            <person name="Tice H."/>
            <person name="Bruce D."/>
            <person name="Goodwin L."/>
            <person name="Pitluck S."/>
            <person name="Peters L."/>
            <person name="Mikhailova N."/>
            <person name="Saunders E."/>
            <person name="Kyrpides N."/>
            <person name="Mavromatis K."/>
            <person name="Ivanova N."/>
            <person name="Last F.I."/>
            <person name="Brettin T."/>
            <person name="Detter J.C."/>
            <person name="Han C."/>
            <person name="Larimer F."/>
            <person name="Land M."/>
            <person name="Hauser L."/>
            <person name="Markowitz V."/>
            <person name="Cheng J.-F."/>
            <person name="Hugenholtz P."/>
            <person name="Woyke T."/>
            <person name="Wu D."/>
            <person name="Spring S."/>
            <person name="Schroeder M."/>
            <person name="Brambilla E.-M."/>
            <person name="Klenk H.-P."/>
            <person name="Eisen J.A."/>
        </authorList>
    </citation>
    <scope>NUCLEOTIDE SEQUENCE [LARGE SCALE GENOMIC DNA]</scope>
    <source>
        <strain evidence="5">ATCC BAA-1197 / DSM 17291 / Cas60314</strain>
    </source>
</reference>
<keyword evidence="1" id="KW-0285">Flavoprotein</keyword>
<proteinExistence type="predicted"/>
<dbReference type="Proteomes" id="UP000005868">
    <property type="component" value="Chromosome"/>
</dbReference>
<dbReference type="KEGG" id="tli:Tlie_1413"/>
<dbReference type="GO" id="GO:0051213">
    <property type="term" value="F:dioxygenase activity"/>
    <property type="evidence" value="ECO:0007669"/>
    <property type="project" value="UniProtKB-KW"/>
</dbReference>
<dbReference type="HOGENOM" id="CLU_038732_0_1_0"/>
<keyword evidence="4" id="KW-0223">Dioxygenase</keyword>
<dbReference type="SUPFAM" id="SSF51412">
    <property type="entry name" value="Inosine monophosphate dehydrogenase (IMPDH)"/>
    <property type="match status" value="1"/>
</dbReference>
<gene>
    <name evidence="4" type="ordered locus">Tlie_1413</name>
</gene>
<dbReference type="eggNOG" id="COG2070">
    <property type="taxonomic scope" value="Bacteria"/>
</dbReference>
<dbReference type="PANTHER" id="PTHR32332:SF18">
    <property type="entry name" value="2-NITROPROPANE DIOXYGENASE"/>
    <property type="match status" value="1"/>
</dbReference>
<organism evidence="4 5">
    <name type="scientific">Thermovirga lienii (strain ATCC BAA-1197 / DSM 17291 / Cas60314)</name>
    <dbReference type="NCBI Taxonomy" id="580340"/>
    <lineage>
        <taxon>Bacteria</taxon>
        <taxon>Thermotogati</taxon>
        <taxon>Synergistota</taxon>
        <taxon>Synergistia</taxon>
        <taxon>Synergistales</taxon>
        <taxon>Thermovirgaceae</taxon>
        <taxon>Thermovirga</taxon>
    </lineage>
</organism>
<evidence type="ECO:0000256" key="1">
    <source>
        <dbReference type="ARBA" id="ARBA00022630"/>
    </source>
</evidence>
<dbReference type="PANTHER" id="PTHR32332">
    <property type="entry name" value="2-NITROPROPANE DIOXYGENASE"/>
    <property type="match status" value="1"/>
</dbReference>
<keyword evidence="5" id="KW-1185">Reference proteome</keyword>
<reference evidence="4 5" key="2">
    <citation type="journal article" date="2012" name="Stand. Genomic Sci.">
        <title>Genome sequence of the moderately thermophilic, amino-acid-degrading and sulfur-reducing bacterium Thermovirga lienii type strain (Cas60314(T)).</title>
        <authorList>
            <person name="Goker M."/>
            <person name="Saunders E."/>
            <person name="Lapidus A."/>
            <person name="Nolan M."/>
            <person name="Lucas S."/>
            <person name="Hammon N."/>
            <person name="Deshpande S."/>
            <person name="Cheng J.F."/>
            <person name="Han C."/>
            <person name="Tapia R."/>
            <person name="Goodwin L.A."/>
            <person name="Pitluck S."/>
            <person name="Liolios K."/>
            <person name="Mavromatis K."/>
            <person name="Pagani I."/>
            <person name="Ivanova N."/>
            <person name="Mikhailova N."/>
            <person name="Pati A."/>
            <person name="Chen A."/>
            <person name="Palaniappan K."/>
            <person name="Land M."/>
            <person name="Chang Y.J."/>
            <person name="Jeffries C.D."/>
            <person name="Brambilla E.M."/>
            <person name="Rohde M."/>
            <person name="Spring S."/>
            <person name="Detter J.C."/>
            <person name="Woyke T."/>
            <person name="Bristow J."/>
            <person name="Eisen J.A."/>
            <person name="Markowitz V."/>
            <person name="Hugenholtz P."/>
            <person name="Kyrpides N.C."/>
            <person name="Klenk H.P."/>
        </authorList>
    </citation>
    <scope>NUCLEOTIDE SEQUENCE [LARGE SCALE GENOMIC DNA]</scope>
    <source>
        <strain evidence="5">ATCC BAA-1197 / DSM 17291 / Cas60314</strain>
    </source>
</reference>
<dbReference type="STRING" id="580340.Tlie_1413"/>
<keyword evidence="3" id="KW-0560">Oxidoreductase</keyword>
<name>G7V6V1_THELD</name>
<evidence type="ECO:0000313" key="4">
    <source>
        <dbReference type="EMBL" id="AER67140.1"/>
    </source>
</evidence>
<keyword evidence="2" id="KW-0288">FMN</keyword>
<dbReference type="InterPro" id="IPR013785">
    <property type="entry name" value="Aldolase_TIM"/>
</dbReference>
<evidence type="ECO:0000256" key="3">
    <source>
        <dbReference type="ARBA" id="ARBA00023002"/>
    </source>
</evidence>
<dbReference type="EMBL" id="CP003096">
    <property type="protein sequence ID" value="AER67140.1"/>
    <property type="molecule type" value="Genomic_DNA"/>
</dbReference>